<sequence>MNLFPTVGANGPCSVHVNFGQIGFVFVEANVKKWGLAPSMGTLAPPPAYGSERDSILLQSSSRGRPSEDFNHMHYSHENNDIMNGLPLDISLNDIPVSPPSYSSVDRYCERHSFMSDSSETYLLADEQSDSRRTSYENPSRDQQRNG</sequence>
<dbReference type="OrthoDB" id="258495at2759"/>
<dbReference type="Proteomes" id="UP000789342">
    <property type="component" value="Unassembled WGS sequence"/>
</dbReference>
<dbReference type="AlphaFoldDB" id="A0A9N9H220"/>
<name>A0A9N9H220_9GLOM</name>
<evidence type="ECO:0000313" key="3">
    <source>
        <dbReference type="Proteomes" id="UP000789342"/>
    </source>
</evidence>
<dbReference type="EMBL" id="CAJVPV010009443">
    <property type="protein sequence ID" value="CAG8641584.1"/>
    <property type="molecule type" value="Genomic_DNA"/>
</dbReference>
<organism evidence="2 3">
    <name type="scientific">Acaulospora morrowiae</name>
    <dbReference type="NCBI Taxonomy" id="94023"/>
    <lineage>
        <taxon>Eukaryota</taxon>
        <taxon>Fungi</taxon>
        <taxon>Fungi incertae sedis</taxon>
        <taxon>Mucoromycota</taxon>
        <taxon>Glomeromycotina</taxon>
        <taxon>Glomeromycetes</taxon>
        <taxon>Diversisporales</taxon>
        <taxon>Acaulosporaceae</taxon>
        <taxon>Acaulospora</taxon>
    </lineage>
</organism>
<feature type="compositionally biased region" description="Basic and acidic residues" evidence="1">
    <location>
        <begin position="129"/>
        <end position="147"/>
    </location>
</feature>
<gene>
    <name evidence="2" type="ORF">AMORRO_LOCUS9537</name>
</gene>
<feature type="region of interest" description="Disordered" evidence="1">
    <location>
        <begin position="119"/>
        <end position="147"/>
    </location>
</feature>
<accession>A0A9N9H220</accession>
<reference evidence="2" key="1">
    <citation type="submission" date="2021-06" db="EMBL/GenBank/DDBJ databases">
        <authorList>
            <person name="Kallberg Y."/>
            <person name="Tangrot J."/>
            <person name="Rosling A."/>
        </authorList>
    </citation>
    <scope>NUCLEOTIDE SEQUENCE</scope>
    <source>
        <strain evidence="2">CL551</strain>
    </source>
</reference>
<protein>
    <submittedName>
        <fullName evidence="2">3236_t:CDS:1</fullName>
    </submittedName>
</protein>
<comment type="caution">
    <text evidence="2">The sequence shown here is derived from an EMBL/GenBank/DDBJ whole genome shotgun (WGS) entry which is preliminary data.</text>
</comment>
<keyword evidence="3" id="KW-1185">Reference proteome</keyword>
<proteinExistence type="predicted"/>
<evidence type="ECO:0000256" key="1">
    <source>
        <dbReference type="SAM" id="MobiDB-lite"/>
    </source>
</evidence>
<evidence type="ECO:0000313" key="2">
    <source>
        <dbReference type="EMBL" id="CAG8641584.1"/>
    </source>
</evidence>